<dbReference type="EMBL" id="VIVR01000001">
    <property type="protein sequence ID" value="TWE15588.1"/>
    <property type="molecule type" value="Genomic_DNA"/>
</dbReference>
<evidence type="ECO:0000313" key="4">
    <source>
        <dbReference type="Proteomes" id="UP000318416"/>
    </source>
</evidence>
<dbReference type="PANTHER" id="PTHR43031:SF16">
    <property type="entry name" value="OXIDOREDUCTASE"/>
    <property type="match status" value="1"/>
</dbReference>
<organism evidence="3 4">
    <name type="scientific">Kitasatospora atroaurantiaca</name>
    <dbReference type="NCBI Taxonomy" id="285545"/>
    <lineage>
        <taxon>Bacteria</taxon>
        <taxon>Bacillati</taxon>
        <taxon>Actinomycetota</taxon>
        <taxon>Actinomycetes</taxon>
        <taxon>Kitasatosporales</taxon>
        <taxon>Streptomycetaceae</taxon>
        <taxon>Kitasatospora</taxon>
    </lineage>
</organism>
<dbReference type="PROSITE" id="PS50206">
    <property type="entry name" value="RHODANESE_3"/>
    <property type="match status" value="1"/>
</dbReference>
<dbReference type="CDD" id="cd00158">
    <property type="entry name" value="RHOD"/>
    <property type="match status" value="1"/>
</dbReference>
<sequence length="122" mass="12981">MSTVRRTAQRHQRRVSPTDARSAQAAGAVLLDVREHAEWKAGRAPGTLHWPLSRLARGRAPLGELSGRQVITVCCAGKRSQHAVALLAARGIAAQDLDGGLRAWARAGHPVVDGSDRPGTIL</sequence>
<feature type="domain" description="Rhodanese" evidence="2">
    <location>
        <begin position="24"/>
        <end position="113"/>
    </location>
</feature>
<gene>
    <name evidence="3" type="ORF">FB465_0492</name>
</gene>
<dbReference type="SMART" id="SM00450">
    <property type="entry name" value="RHOD"/>
    <property type="match status" value="1"/>
</dbReference>
<dbReference type="AlphaFoldDB" id="A0A561EJ05"/>
<reference evidence="3 4" key="1">
    <citation type="submission" date="2019-06" db="EMBL/GenBank/DDBJ databases">
        <title>Sequencing the genomes of 1000 actinobacteria strains.</title>
        <authorList>
            <person name="Klenk H.-P."/>
        </authorList>
    </citation>
    <scope>NUCLEOTIDE SEQUENCE [LARGE SCALE GENOMIC DNA]</scope>
    <source>
        <strain evidence="3 4">DSM 41649</strain>
    </source>
</reference>
<dbReference type="Proteomes" id="UP000318416">
    <property type="component" value="Unassembled WGS sequence"/>
</dbReference>
<proteinExistence type="predicted"/>
<feature type="region of interest" description="Disordered" evidence="1">
    <location>
        <begin position="1"/>
        <end position="23"/>
    </location>
</feature>
<name>A0A561EJ05_9ACTN</name>
<keyword evidence="4" id="KW-1185">Reference proteome</keyword>
<evidence type="ECO:0000256" key="1">
    <source>
        <dbReference type="SAM" id="MobiDB-lite"/>
    </source>
</evidence>
<dbReference type="RefSeq" id="WP_145787160.1">
    <property type="nucleotide sequence ID" value="NZ_VIVR01000001.1"/>
</dbReference>
<protein>
    <submittedName>
        <fullName evidence="3">Rhodanese-related sulfurtransferase</fullName>
    </submittedName>
</protein>
<dbReference type="Pfam" id="PF00581">
    <property type="entry name" value="Rhodanese"/>
    <property type="match status" value="1"/>
</dbReference>
<evidence type="ECO:0000313" key="3">
    <source>
        <dbReference type="EMBL" id="TWE15588.1"/>
    </source>
</evidence>
<dbReference type="GO" id="GO:0016740">
    <property type="term" value="F:transferase activity"/>
    <property type="evidence" value="ECO:0007669"/>
    <property type="project" value="UniProtKB-KW"/>
</dbReference>
<dbReference type="OrthoDB" id="9800872at2"/>
<dbReference type="InterPro" id="IPR036873">
    <property type="entry name" value="Rhodanese-like_dom_sf"/>
</dbReference>
<dbReference type="Gene3D" id="3.40.250.10">
    <property type="entry name" value="Rhodanese-like domain"/>
    <property type="match status" value="1"/>
</dbReference>
<dbReference type="PANTHER" id="PTHR43031">
    <property type="entry name" value="FAD-DEPENDENT OXIDOREDUCTASE"/>
    <property type="match status" value="1"/>
</dbReference>
<keyword evidence="3" id="KW-0808">Transferase</keyword>
<accession>A0A561EJ05</accession>
<evidence type="ECO:0000259" key="2">
    <source>
        <dbReference type="PROSITE" id="PS50206"/>
    </source>
</evidence>
<dbReference type="InterPro" id="IPR001763">
    <property type="entry name" value="Rhodanese-like_dom"/>
</dbReference>
<comment type="caution">
    <text evidence="3">The sequence shown here is derived from an EMBL/GenBank/DDBJ whole genome shotgun (WGS) entry which is preliminary data.</text>
</comment>
<dbReference type="InterPro" id="IPR050229">
    <property type="entry name" value="GlpE_sulfurtransferase"/>
</dbReference>
<dbReference type="SUPFAM" id="SSF52821">
    <property type="entry name" value="Rhodanese/Cell cycle control phosphatase"/>
    <property type="match status" value="1"/>
</dbReference>